<organism evidence="2 3">
    <name type="scientific">Coleofasciculus chthonoplastes PCC 7420</name>
    <dbReference type="NCBI Taxonomy" id="118168"/>
    <lineage>
        <taxon>Bacteria</taxon>
        <taxon>Bacillati</taxon>
        <taxon>Cyanobacteriota</taxon>
        <taxon>Cyanophyceae</taxon>
        <taxon>Coleofasciculales</taxon>
        <taxon>Coleofasciculaceae</taxon>
        <taxon>Coleofasciculus</taxon>
    </lineage>
</organism>
<sequence>MNKLIGLVIIAAVVVGAALGWQGISLPFLGGLFGGENRTANQIIESVPDTATDQGATQQPQAATGTQPTAQAPATINQAQNNQGTAQAPQTTVGQADTGAGEATEESEPITALW</sequence>
<accession>B4W0G4</accession>
<dbReference type="HOGENOM" id="CLU_2116815_0_0_3"/>
<dbReference type="STRING" id="118168.MC7420_954"/>
<name>B4W0G4_9CYAN</name>
<dbReference type="Proteomes" id="UP000003835">
    <property type="component" value="Unassembled WGS sequence"/>
</dbReference>
<proteinExistence type="predicted"/>
<evidence type="ECO:0000256" key="1">
    <source>
        <dbReference type="SAM" id="MobiDB-lite"/>
    </source>
</evidence>
<dbReference type="EMBL" id="DS989865">
    <property type="protein sequence ID" value="EDX72285.1"/>
    <property type="molecule type" value="Genomic_DNA"/>
</dbReference>
<feature type="compositionally biased region" description="Low complexity" evidence="1">
    <location>
        <begin position="48"/>
        <end position="92"/>
    </location>
</feature>
<reference evidence="2 3" key="1">
    <citation type="submission" date="2008-07" db="EMBL/GenBank/DDBJ databases">
        <authorList>
            <person name="Tandeau de Marsac N."/>
            <person name="Ferriera S."/>
            <person name="Johnson J."/>
            <person name="Kravitz S."/>
            <person name="Beeson K."/>
            <person name="Sutton G."/>
            <person name="Rogers Y.-H."/>
            <person name="Friedman R."/>
            <person name="Frazier M."/>
            <person name="Venter J.C."/>
        </authorList>
    </citation>
    <scope>NUCLEOTIDE SEQUENCE [LARGE SCALE GENOMIC DNA]</scope>
    <source>
        <strain evidence="2 3">PCC 7420</strain>
    </source>
</reference>
<evidence type="ECO:0000313" key="3">
    <source>
        <dbReference type="Proteomes" id="UP000003835"/>
    </source>
</evidence>
<feature type="region of interest" description="Disordered" evidence="1">
    <location>
        <begin position="46"/>
        <end position="114"/>
    </location>
</feature>
<protein>
    <submittedName>
        <fullName evidence="2">Uncharacterized protein</fullName>
    </submittedName>
</protein>
<dbReference type="RefSeq" id="WP_006104562.1">
    <property type="nucleotide sequence ID" value="NZ_DS989865.1"/>
</dbReference>
<dbReference type="AlphaFoldDB" id="B4W0G4"/>
<gene>
    <name evidence="2" type="ORF">MC7420_954</name>
</gene>
<evidence type="ECO:0000313" key="2">
    <source>
        <dbReference type="EMBL" id="EDX72285.1"/>
    </source>
</evidence>
<keyword evidence="3" id="KW-1185">Reference proteome</keyword>